<protein>
    <submittedName>
        <fullName evidence="1">Pilus assembly protein PilP</fullName>
    </submittedName>
</protein>
<proteinExistence type="predicted"/>
<dbReference type="Pfam" id="PF04351">
    <property type="entry name" value="PilP"/>
    <property type="match status" value="1"/>
</dbReference>
<comment type="caution">
    <text evidence="1">The sequence shown here is derived from an EMBL/GenBank/DDBJ whole genome shotgun (WGS) entry which is preliminary data.</text>
</comment>
<dbReference type="Proteomes" id="UP001307839">
    <property type="component" value="Unassembled WGS sequence"/>
</dbReference>
<dbReference type="InterPro" id="IPR007446">
    <property type="entry name" value="PilP"/>
</dbReference>
<dbReference type="EMBL" id="JAZDQP010000002">
    <property type="protein sequence ID" value="MEE1865672.1"/>
    <property type="molecule type" value="Genomic_DNA"/>
</dbReference>
<dbReference type="PANTHER" id="PTHR39555:SF1">
    <property type="entry name" value="TYPE IV PILUS INNER MEMBRANE COMPONENT PILO"/>
    <property type="match status" value="1"/>
</dbReference>
<evidence type="ECO:0000313" key="2">
    <source>
        <dbReference type="Proteomes" id="UP001307839"/>
    </source>
</evidence>
<dbReference type="PANTHER" id="PTHR39555">
    <property type="entry name" value="FIMBRIAL ASSEMBLY PROTEIN PILO-LIKE PROTEIN-RELATED"/>
    <property type="match status" value="1"/>
</dbReference>
<dbReference type="AlphaFoldDB" id="A0AB35WMU1"/>
<name>A0AB35WMU1_9PSED</name>
<sequence length="308" mass="34328">MMFRWQQLASASGIRQVFFLLCCLVLLLGLAYALHLRVLFSGVEAAHEQTRRMNIERIDRASRAQALASAEAQLAAANESLNVSRWRLEAGGELADLLEVVALRGHAHGVFVEHLEVLAQVLHDQHIELPMQLHLRGSYSGLAAFFHGLAQLPRLLTAQDFSLLADEENAPNGLRMQVRVSAYRSLEASAWPEVPVAEPGLVGPVPDSLRNPFQSSPQTLPREYLRTLPLEQFEMVGSLARNQVRFALLRAAGFVHRLQLGDRLGRNNGRVVRIDEREVEITEEVFVQGEGWVERTRTLGLKLPANTG</sequence>
<dbReference type="Pfam" id="PF04350">
    <property type="entry name" value="PilO"/>
    <property type="match status" value="1"/>
</dbReference>
<keyword evidence="2" id="KW-1185">Reference proteome</keyword>
<dbReference type="GO" id="GO:0043683">
    <property type="term" value="P:type IV pilus assembly"/>
    <property type="evidence" value="ECO:0007669"/>
    <property type="project" value="InterPro"/>
</dbReference>
<dbReference type="Gene3D" id="2.30.30.830">
    <property type="match status" value="1"/>
</dbReference>
<organism evidence="1 2">
    <name type="scientific">Pseudomonas auratipiscis</name>
    <dbReference type="NCBI Taxonomy" id="3115853"/>
    <lineage>
        <taxon>Bacteria</taxon>
        <taxon>Pseudomonadati</taxon>
        <taxon>Pseudomonadota</taxon>
        <taxon>Gammaproteobacteria</taxon>
        <taxon>Pseudomonadales</taxon>
        <taxon>Pseudomonadaceae</taxon>
        <taxon>Pseudomonas</taxon>
    </lineage>
</organism>
<dbReference type="InterPro" id="IPR014717">
    <property type="entry name" value="Transl_elong_EF1B/ribsomal_bS6"/>
</dbReference>
<dbReference type="InterPro" id="IPR007445">
    <property type="entry name" value="PilO"/>
</dbReference>
<dbReference type="Gene3D" id="3.30.70.60">
    <property type="match status" value="1"/>
</dbReference>
<evidence type="ECO:0000313" key="1">
    <source>
        <dbReference type="EMBL" id="MEE1865672.1"/>
    </source>
</evidence>
<gene>
    <name evidence="1" type="ORF">V0R53_04590</name>
</gene>
<dbReference type="GO" id="GO:0043107">
    <property type="term" value="P:type IV pilus-dependent motility"/>
    <property type="evidence" value="ECO:0007669"/>
    <property type="project" value="InterPro"/>
</dbReference>
<dbReference type="RefSeq" id="WP_330078908.1">
    <property type="nucleotide sequence ID" value="NZ_JAZDCU010000002.1"/>
</dbReference>
<reference evidence="1 2" key="1">
    <citation type="submission" date="2024-01" db="EMBL/GenBank/DDBJ databases">
        <title>Unpublished Manusciprt.</title>
        <authorList>
            <person name="Duman M."/>
            <person name="Valdes E.G."/>
            <person name="Ajmi N."/>
            <person name="Altun S."/>
            <person name="Saticioglu I.B."/>
        </authorList>
    </citation>
    <scope>NUCLEOTIDE SEQUENCE [LARGE SCALE GENOMIC DNA]</scope>
    <source>
        <strain evidence="1 2">120P</strain>
    </source>
</reference>
<accession>A0AB35WMU1</accession>